<gene>
    <name evidence="2" type="ORF">SAMN04489742_4506</name>
</gene>
<evidence type="ECO:0000313" key="3">
    <source>
        <dbReference type="Proteomes" id="UP000181917"/>
    </source>
</evidence>
<organism evidence="2 3">
    <name type="scientific">Crystallibacter crystallopoietes</name>
    <dbReference type="NCBI Taxonomy" id="37928"/>
    <lineage>
        <taxon>Bacteria</taxon>
        <taxon>Bacillati</taxon>
        <taxon>Actinomycetota</taxon>
        <taxon>Actinomycetes</taxon>
        <taxon>Micrococcales</taxon>
        <taxon>Micrococcaceae</taxon>
        <taxon>Crystallibacter</taxon>
    </lineage>
</organism>
<dbReference type="KEGG" id="acry:AC20117_16865"/>
<reference evidence="2 3" key="1">
    <citation type="submission" date="2016-10" db="EMBL/GenBank/DDBJ databases">
        <authorList>
            <person name="de Groot N.N."/>
        </authorList>
    </citation>
    <scope>NUCLEOTIDE SEQUENCE [LARGE SCALE GENOMIC DNA]</scope>
    <source>
        <strain evidence="2 3">DSM 20117</strain>
    </source>
</reference>
<evidence type="ECO:0000313" key="2">
    <source>
        <dbReference type="EMBL" id="SDR19411.1"/>
    </source>
</evidence>
<dbReference type="Proteomes" id="UP000181917">
    <property type="component" value="Unassembled WGS sequence"/>
</dbReference>
<evidence type="ECO:0008006" key="4">
    <source>
        <dbReference type="Google" id="ProtNLM"/>
    </source>
</evidence>
<name>A0A1H1H205_9MICC</name>
<protein>
    <recommendedName>
        <fullName evidence="4">Sugar phosphate isomerase</fullName>
    </recommendedName>
</protein>
<feature type="compositionally biased region" description="Polar residues" evidence="1">
    <location>
        <begin position="39"/>
        <end position="48"/>
    </location>
</feature>
<accession>A0A1H1H205</accession>
<dbReference type="InterPro" id="IPR014995">
    <property type="entry name" value="DUF1844"/>
</dbReference>
<dbReference type="STRING" id="37928.SAMN04489742_4506"/>
<keyword evidence="3" id="KW-1185">Reference proteome</keyword>
<sequence length="185" mass="19461">MPTGGRGLRLHIDSGYFHRPVMPCAFGHENNLNQSVCDKLTSMSTPDSNPAPETDHRHSFESAAGSDPGASTQEQEVLTQMRDIAEVPAVEVITTAAVHLMSAAAVKCGLAAGDDAEELKDLDEARKLITALAGFVTAAAPEIGSQHAGPLRDGLRSLQLAFREASTIQDEPGKGPGEKYTGPVS</sequence>
<evidence type="ECO:0000256" key="1">
    <source>
        <dbReference type="SAM" id="MobiDB-lite"/>
    </source>
</evidence>
<dbReference type="EMBL" id="FNKH01000002">
    <property type="protein sequence ID" value="SDR19411.1"/>
    <property type="molecule type" value="Genomic_DNA"/>
</dbReference>
<dbReference type="Pfam" id="PF08899">
    <property type="entry name" value="DUF1844"/>
    <property type="match status" value="1"/>
</dbReference>
<dbReference type="AlphaFoldDB" id="A0A1H1H205"/>
<feature type="region of interest" description="Disordered" evidence="1">
    <location>
        <begin position="39"/>
        <end position="76"/>
    </location>
</feature>
<feature type="region of interest" description="Disordered" evidence="1">
    <location>
        <begin position="165"/>
        <end position="185"/>
    </location>
</feature>
<proteinExistence type="predicted"/>